<keyword evidence="6 9" id="KW-0472">Membrane</keyword>
<evidence type="ECO:0000256" key="6">
    <source>
        <dbReference type="ARBA" id="ARBA00023136"/>
    </source>
</evidence>
<dbReference type="PANTHER" id="PTHR43829">
    <property type="entry name" value="AQUAPORIN OR AQUAGLYCEROPORIN RELATED"/>
    <property type="match status" value="1"/>
</dbReference>
<feature type="compositionally biased region" description="Polar residues" evidence="8">
    <location>
        <begin position="93"/>
        <end position="105"/>
    </location>
</feature>
<dbReference type="OrthoDB" id="3222at2759"/>
<sequence>MADSPWLDRMELPSCGWPSSPSFSRAKLLPCVLRSSMVPTKDKLLQNLAKAQRPTENSQRFGLDVDPNDIEQGPIDKSSDPRQMILTGDGISARQSSRISRTSSVRGRPPSAWGLPPDQLSTVQEGDSPNDEPEERSKFGGNQLWNQDLSARLDELLDIPELEKAGYPEDLHPLVQELVEDEVHNSHTTWSVIRTHDREALAEALGMFVQLTMGFCVDLSVTVAKQGNPNTTAWVWGLATMMAIFICGGVSGAHLNPVVTIHSVFIFHAQTRSS</sequence>
<keyword evidence="5 9" id="KW-1133">Transmembrane helix</keyword>
<evidence type="ECO:0000256" key="4">
    <source>
        <dbReference type="ARBA" id="ARBA00022692"/>
    </source>
</evidence>
<dbReference type="GO" id="GO:0015254">
    <property type="term" value="F:glycerol channel activity"/>
    <property type="evidence" value="ECO:0007669"/>
    <property type="project" value="TreeGrafter"/>
</dbReference>
<dbReference type="Gene3D" id="1.20.1080.10">
    <property type="entry name" value="Glycerol uptake facilitator protein"/>
    <property type="match status" value="1"/>
</dbReference>
<feature type="transmembrane region" description="Helical" evidence="9">
    <location>
        <begin position="233"/>
        <end position="255"/>
    </location>
</feature>
<evidence type="ECO:0000256" key="8">
    <source>
        <dbReference type="SAM" id="MobiDB-lite"/>
    </source>
</evidence>
<gene>
    <name evidence="10" type="ORF">N7463_008004</name>
</gene>
<dbReference type="Pfam" id="PF00230">
    <property type="entry name" value="MIP"/>
    <property type="match status" value="1"/>
</dbReference>
<dbReference type="InterPro" id="IPR000425">
    <property type="entry name" value="MIP"/>
</dbReference>
<evidence type="ECO:0000256" key="9">
    <source>
        <dbReference type="SAM" id="Phobius"/>
    </source>
</evidence>
<evidence type="ECO:0000313" key="10">
    <source>
        <dbReference type="EMBL" id="KAJ5505130.1"/>
    </source>
</evidence>
<comment type="similarity">
    <text evidence="2 7">Belongs to the MIP/aquaporin (TC 1.A.8) family.</text>
</comment>
<reference evidence="10" key="2">
    <citation type="journal article" date="2023" name="IMA Fungus">
        <title>Comparative genomic study of the Penicillium genus elucidates a diverse pangenome and 15 lateral gene transfer events.</title>
        <authorList>
            <person name="Petersen C."/>
            <person name="Sorensen T."/>
            <person name="Nielsen M.R."/>
            <person name="Sondergaard T.E."/>
            <person name="Sorensen J.L."/>
            <person name="Fitzpatrick D.A."/>
            <person name="Frisvad J.C."/>
            <person name="Nielsen K.L."/>
        </authorList>
    </citation>
    <scope>NUCLEOTIDE SEQUENCE</scope>
    <source>
        <strain evidence="10">IBT 29495</strain>
    </source>
</reference>
<evidence type="ECO:0000256" key="1">
    <source>
        <dbReference type="ARBA" id="ARBA00004141"/>
    </source>
</evidence>
<protein>
    <submittedName>
        <fullName evidence="10">Major intrinsic protein</fullName>
    </submittedName>
</protein>
<reference evidence="10" key="1">
    <citation type="submission" date="2022-12" db="EMBL/GenBank/DDBJ databases">
        <authorList>
            <person name="Petersen C."/>
        </authorList>
    </citation>
    <scope>NUCLEOTIDE SEQUENCE</scope>
    <source>
        <strain evidence="10">IBT 29495</strain>
    </source>
</reference>
<dbReference type="Proteomes" id="UP001149954">
    <property type="component" value="Unassembled WGS sequence"/>
</dbReference>
<dbReference type="GO" id="GO:0005886">
    <property type="term" value="C:plasma membrane"/>
    <property type="evidence" value="ECO:0007669"/>
    <property type="project" value="TreeGrafter"/>
</dbReference>
<feature type="region of interest" description="Disordered" evidence="8">
    <location>
        <begin position="49"/>
        <end position="143"/>
    </location>
</feature>
<dbReference type="InterPro" id="IPR050363">
    <property type="entry name" value="MIP/Aquaporin"/>
</dbReference>
<comment type="subcellular location">
    <subcellularLocation>
        <location evidence="1">Membrane</location>
        <topology evidence="1">Multi-pass membrane protein</topology>
    </subcellularLocation>
</comment>
<keyword evidence="4 7" id="KW-0812">Transmembrane</keyword>
<keyword evidence="3 7" id="KW-0813">Transport</keyword>
<evidence type="ECO:0000256" key="3">
    <source>
        <dbReference type="ARBA" id="ARBA00022448"/>
    </source>
</evidence>
<dbReference type="PRINTS" id="PR00783">
    <property type="entry name" value="MINTRINSICP"/>
</dbReference>
<dbReference type="PANTHER" id="PTHR43829:SF24">
    <property type="entry name" value="MIP AQUAPORIN (EUROFUNG)"/>
    <property type="match status" value="1"/>
</dbReference>
<evidence type="ECO:0000313" key="11">
    <source>
        <dbReference type="Proteomes" id="UP001149954"/>
    </source>
</evidence>
<dbReference type="SUPFAM" id="SSF81338">
    <property type="entry name" value="Aquaporin-like"/>
    <property type="match status" value="1"/>
</dbReference>
<dbReference type="InterPro" id="IPR023271">
    <property type="entry name" value="Aquaporin-like"/>
</dbReference>
<evidence type="ECO:0000256" key="7">
    <source>
        <dbReference type="RuleBase" id="RU000477"/>
    </source>
</evidence>
<comment type="caution">
    <text evidence="10">The sequence shown here is derived from an EMBL/GenBank/DDBJ whole genome shotgun (WGS) entry which is preliminary data.</text>
</comment>
<accession>A0A9X0C848</accession>
<evidence type="ECO:0000256" key="5">
    <source>
        <dbReference type="ARBA" id="ARBA00022989"/>
    </source>
</evidence>
<organism evidence="10 11">
    <name type="scientific">Penicillium fimorum</name>
    <dbReference type="NCBI Taxonomy" id="1882269"/>
    <lineage>
        <taxon>Eukaryota</taxon>
        <taxon>Fungi</taxon>
        <taxon>Dikarya</taxon>
        <taxon>Ascomycota</taxon>
        <taxon>Pezizomycotina</taxon>
        <taxon>Eurotiomycetes</taxon>
        <taxon>Eurotiomycetidae</taxon>
        <taxon>Eurotiales</taxon>
        <taxon>Aspergillaceae</taxon>
        <taxon>Penicillium</taxon>
    </lineage>
</organism>
<keyword evidence="11" id="KW-1185">Reference proteome</keyword>
<dbReference type="EMBL" id="JAPWDS010000003">
    <property type="protein sequence ID" value="KAJ5505130.1"/>
    <property type="molecule type" value="Genomic_DNA"/>
</dbReference>
<dbReference type="GO" id="GO:0015250">
    <property type="term" value="F:water channel activity"/>
    <property type="evidence" value="ECO:0007669"/>
    <property type="project" value="TreeGrafter"/>
</dbReference>
<proteinExistence type="inferred from homology"/>
<evidence type="ECO:0000256" key="2">
    <source>
        <dbReference type="ARBA" id="ARBA00006175"/>
    </source>
</evidence>
<name>A0A9X0C848_9EURO</name>
<dbReference type="AlphaFoldDB" id="A0A9X0C848"/>